<dbReference type="Proteomes" id="UP001190700">
    <property type="component" value="Unassembled WGS sequence"/>
</dbReference>
<dbReference type="EMBL" id="LGRX02009279">
    <property type="protein sequence ID" value="KAK3271908.1"/>
    <property type="molecule type" value="Genomic_DNA"/>
</dbReference>
<organism evidence="1 2">
    <name type="scientific">Cymbomonas tetramitiformis</name>
    <dbReference type="NCBI Taxonomy" id="36881"/>
    <lineage>
        <taxon>Eukaryota</taxon>
        <taxon>Viridiplantae</taxon>
        <taxon>Chlorophyta</taxon>
        <taxon>Pyramimonadophyceae</taxon>
        <taxon>Pyramimonadales</taxon>
        <taxon>Pyramimonadaceae</taxon>
        <taxon>Cymbomonas</taxon>
    </lineage>
</organism>
<accession>A0AAE0L4M4</accession>
<evidence type="ECO:0000313" key="2">
    <source>
        <dbReference type="Proteomes" id="UP001190700"/>
    </source>
</evidence>
<proteinExistence type="predicted"/>
<keyword evidence="2" id="KW-1185">Reference proteome</keyword>
<gene>
    <name evidence="1" type="ORF">CYMTET_19767</name>
</gene>
<protein>
    <submittedName>
        <fullName evidence="1">Uncharacterized protein</fullName>
    </submittedName>
</protein>
<name>A0AAE0L4M4_9CHLO</name>
<evidence type="ECO:0000313" key="1">
    <source>
        <dbReference type="EMBL" id="KAK3271908.1"/>
    </source>
</evidence>
<reference evidence="1 2" key="1">
    <citation type="journal article" date="2015" name="Genome Biol. Evol.">
        <title>Comparative Genomics of a Bacterivorous Green Alga Reveals Evolutionary Causalities and Consequences of Phago-Mixotrophic Mode of Nutrition.</title>
        <authorList>
            <person name="Burns J.A."/>
            <person name="Paasch A."/>
            <person name="Narechania A."/>
            <person name="Kim E."/>
        </authorList>
    </citation>
    <scope>NUCLEOTIDE SEQUENCE [LARGE SCALE GENOMIC DNA]</scope>
    <source>
        <strain evidence="1 2">PLY_AMNH</strain>
    </source>
</reference>
<sequence>MPPLVRLAADVPRLELHVVEVQQGLEAAHPAHEVGVASGEVRQHRHHCLVVAVEADDFPAQLAKKSQHCLEDCLELQRRVGVQFGLGQTPPHLPPVPLACKRLEGVCITRGRRRPASRVRFTFAPQLRFTAKTKCKSRSYSLAASTAK</sequence>
<comment type="caution">
    <text evidence="1">The sequence shown here is derived from an EMBL/GenBank/DDBJ whole genome shotgun (WGS) entry which is preliminary data.</text>
</comment>
<dbReference type="AlphaFoldDB" id="A0AAE0L4M4"/>